<sequence length="110" mass="11762">MQGAGNRRSEMNRIKIVKASLTGEQLLSVLLSDTLELDDTSVQNTVAQHIQFEGADHDITGSSYGASIPVNSALSSERDVLVAYEMNGVPIPRDHGFPVRLCCTRGGGCS</sequence>
<dbReference type="Gene3D" id="3.90.420.10">
    <property type="entry name" value="Oxidoreductase, molybdopterin-binding domain"/>
    <property type="match status" value="1"/>
</dbReference>
<dbReference type="Pfam" id="PF00174">
    <property type="entry name" value="Oxidored_molyb"/>
    <property type="match status" value="1"/>
</dbReference>
<accession>A0A9W9Z5J1</accession>
<comment type="caution">
    <text evidence="2">The sequence shown here is derived from an EMBL/GenBank/DDBJ whole genome shotgun (WGS) entry which is preliminary data.</text>
</comment>
<dbReference type="Proteomes" id="UP001163046">
    <property type="component" value="Unassembled WGS sequence"/>
</dbReference>
<organism evidence="2 3">
    <name type="scientific">Desmophyllum pertusum</name>
    <dbReference type="NCBI Taxonomy" id="174260"/>
    <lineage>
        <taxon>Eukaryota</taxon>
        <taxon>Metazoa</taxon>
        <taxon>Cnidaria</taxon>
        <taxon>Anthozoa</taxon>
        <taxon>Hexacorallia</taxon>
        <taxon>Scleractinia</taxon>
        <taxon>Caryophylliina</taxon>
        <taxon>Caryophylliidae</taxon>
        <taxon>Desmophyllum</taxon>
    </lineage>
</organism>
<dbReference type="GO" id="GO:0008482">
    <property type="term" value="F:sulfite oxidase activity"/>
    <property type="evidence" value="ECO:0007669"/>
    <property type="project" value="TreeGrafter"/>
</dbReference>
<dbReference type="SUPFAM" id="SSF56524">
    <property type="entry name" value="Oxidoreductase molybdopterin-binding domain"/>
    <property type="match status" value="1"/>
</dbReference>
<dbReference type="PANTHER" id="PTHR19372">
    <property type="entry name" value="SULFITE REDUCTASE"/>
    <property type="match status" value="1"/>
</dbReference>
<evidence type="ECO:0000259" key="1">
    <source>
        <dbReference type="Pfam" id="PF00174"/>
    </source>
</evidence>
<protein>
    <recommendedName>
        <fullName evidence="1">Oxidoreductase molybdopterin-binding domain-containing protein</fullName>
    </recommendedName>
</protein>
<proteinExistence type="predicted"/>
<name>A0A9W9Z5J1_9CNID</name>
<dbReference type="PANTHER" id="PTHR19372:SF7">
    <property type="entry name" value="SULFITE OXIDASE, MITOCHONDRIAL"/>
    <property type="match status" value="1"/>
</dbReference>
<dbReference type="GO" id="GO:0006790">
    <property type="term" value="P:sulfur compound metabolic process"/>
    <property type="evidence" value="ECO:0007669"/>
    <property type="project" value="TreeGrafter"/>
</dbReference>
<dbReference type="EMBL" id="MU826613">
    <property type="protein sequence ID" value="KAJ7375633.1"/>
    <property type="molecule type" value="Genomic_DNA"/>
</dbReference>
<dbReference type="GO" id="GO:0005739">
    <property type="term" value="C:mitochondrion"/>
    <property type="evidence" value="ECO:0007669"/>
    <property type="project" value="TreeGrafter"/>
</dbReference>
<gene>
    <name evidence="2" type="ORF">OS493_039945</name>
</gene>
<dbReference type="InterPro" id="IPR036374">
    <property type="entry name" value="OxRdtase_Mopterin-bd_sf"/>
</dbReference>
<keyword evidence="3" id="KW-1185">Reference proteome</keyword>
<dbReference type="GO" id="GO:0020037">
    <property type="term" value="F:heme binding"/>
    <property type="evidence" value="ECO:0007669"/>
    <property type="project" value="TreeGrafter"/>
</dbReference>
<dbReference type="GO" id="GO:0043546">
    <property type="term" value="F:molybdopterin cofactor binding"/>
    <property type="evidence" value="ECO:0007669"/>
    <property type="project" value="TreeGrafter"/>
</dbReference>
<feature type="domain" description="Oxidoreductase molybdopterin-binding" evidence="1">
    <location>
        <begin position="1"/>
        <end position="103"/>
    </location>
</feature>
<evidence type="ECO:0000313" key="2">
    <source>
        <dbReference type="EMBL" id="KAJ7375633.1"/>
    </source>
</evidence>
<evidence type="ECO:0000313" key="3">
    <source>
        <dbReference type="Proteomes" id="UP001163046"/>
    </source>
</evidence>
<dbReference type="OrthoDB" id="10051395at2759"/>
<reference evidence="2" key="1">
    <citation type="submission" date="2023-01" db="EMBL/GenBank/DDBJ databases">
        <title>Genome assembly of the deep-sea coral Lophelia pertusa.</title>
        <authorList>
            <person name="Herrera S."/>
            <person name="Cordes E."/>
        </authorList>
    </citation>
    <scope>NUCLEOTIDE SEQUENCE</scope>
    <source>
        <strain evidence="2">USNM1676648</strain>
        <tissue evidence="2">Polyp</tissue>
    </source>
</reference>
<dbReference type="AlphaFoldDB" id="A0A9W9Z5J1"/>
<dbReference type="InterPro" id="IPR000572">
    <property type="entry name" value="OxRdtase_Mopterin-bd_dom"/>
</dbReference>